<evidence type="ECO:0000256" key="5">
    <source>
        <dbReference type="ARBA" id="ARBA00022519"/>
    </source>
</evidence>
<organism evidence="12 13">
    <name type="scientific">Brachymonas denitrificans DSM 15123</name>
    <dbReference type="NCBI Taxonomy" id="1121117"/>
    <lineage>
        <taxon>Bacteria</taxon>
        <taxon>Pseudomonadati</taxon>
        <taxon>Pseudomonadota</taxon>
        <taxon>Betaproteobacteria</taxon>
        <taxon>Burkholderiales</taxon>
        <taxon>Comamonadaceae</taxon>
        <taxon>Brachymonas</taxon>
    </lineage>
</organism>
<dbReference type="SUPFAM" id="SSF54523">
    <property type="entry name" value="Pili subunits"/>
    <property type="match status" value="1"/>
</dbReference>
<keyword evidence="5" id="KW-0997">Cell inner membrane</keyword>
<dbReference type="RefSeq" id="WP_159430751.1">
    <property type="nucleotide sequence ID" value="NZ_FOCW01000007.1"/>
</dbReference>
<dbReference type="PROSITE" id="PS00409">
    <property type="entry name" value="PROKAR_NTER_METHYL"/>
    <property type="match status" value="1"/>
</dbReference>
<evidence type="ECO:0000256" key="7">
    <source>
        <dbReference type="ARBA" id="ARBA00022989"/>
    </source>
</evidence>
<evidence type="ECO:0000256" key="8">
    <source>
        <dbReference type="ARBA" id="ARBA00023136"/>
    </source>
</evidence>
<dbReference type="Pfam" id="PF07963">
    <property type="entry name" value="N_methyl"/>
    <property type="match status" value="1"/>
</dbReference>
<evidence type="ECO:0000313" key="12">
    <source>
        <dbReference type="EMBL" id="SEN82332.1"/>
    </source>
</evidence>
<evidence type="ECO:0000256" key="1">
    <source>
        <dbReference type="ARBA" id="ARBA00004377"/>
    </source>
</evidence>
<evidence type="ECO:0000256" key="4">
    <source>
        <dbReference type="ARBA" id="ARBA00022481"/>
    </source>
</evidence>
<evidence type="ECO:0000256" key="9">
    <source>
        <dbReference type="ARBA" id="ARBA00025772"/>
    </source>
</evidence>
<comment type="subcellular location">
    <subcellularLocation>
        <location evidence="1">Cell inner membrane</location>
        <topology evidence="1">Single-pass membrane protein</topology>
    </subcellularLocation>
</comment>
<feature type="domain" description="General secretion pathway GspH" evidence="11">
    <location>
        <begin position="44"/>
        <end position="151"/>
    </location>
</feature>
<comment type="similarity">
    <text evidence="9">Belongs to the GSP H family.</text>
</comment>
<dbReference type="NCBIfam" id="TIGR02532">
    <property type="entry name" value="IV_pilin_GFxxxE"/>
    <property type="match status" value="1"/>
</dbReference>
<dbReference type="Gene3D" id="3.55.40.10">
    <property type="entry name" value="minor pseudopilin epsh domain"/>
    <property type="match status" value="1"/>
</dbReference>
<proteinExistence type="inferred from homology"/>
<keyword evidence="7" id="KW-1133">Transmembrane helix</keyword>
<dbReference type="EMBL" id="FOCW01000007">
    <property type="protein sequence ID" value="SEN82332.1"/>
    <property type="molecule type" value="Genomic_DNA"/>
</dbReference>
<dbReference type="InterPro" id="IPR022346">
    <property type="entry name" value="T2SS_GspH"/>
</dbReference>
<dbReference type="GO" id="GO:0005886">
    <property type="term" value="C:plasma membrane"/>
    <property type="evidence" value="ECO:0007669"/>
    <property type="project" value="UniProtKB-SubCell"/>
</dbReference>
<evidence type="ECO:0000256" key="3">
    <source>
        <dbReference type="ARBA" id="ARBA00022475"/>
    </source>
</evidence>
<evidence type="ECO:0000256" key="6">
    <source>
        <dbReference type="ARBA" id="ARBA00022692"/>
    </source>
</evidence>
<dbReference type="Proteomes" id="UP000199531">
    <property type="component" value="Unassembled WGS sequence"/>
</dbReference>
<keyword evidence="13" id="KW-1185">Reference proteome</keyword>
<dbReference type="Pfam" id="PF12019">
    <property type="entry name" value="GspH"/>
    <property type="match status" value="1"/>
</dbReference>
<reference evidence="12 13" key="1">
    <citation type="submission" date="2016-10" db="EMBL/GenBank/DDBJ databases">
        <authorList>
            <person name="de Groot N.N."/>
        </authorList>
    </citation>
    <scope>NUCLEOTIDE SEQUENCE [LARGE SCALE GENOMIC DNA]</scope>
    <source>
        <strain evidence="12 13">DSM 15123</strain>
    </source>
</reference>
<dbReference type="STRING" id="1121117.SAMN02745977_02127"/>
<accession>A0A1H8JNR5</accession>
<gene>
    <name evidence="12" type="ORF">SAMN02745977_02127</name>
</gene>
<dbReference type="AlphaFoldDB" id="A0A1H8JNR5"/>
<evidence type="ECO:0000259" key="11">
    <source>
        <dbReference type="Pfam" id="PF12019"/>
    </source>
</evidence>
<evidence type="ECO:0000256" key="10">
    <source>
        <dbReference type="ARBA" id="ARBA00030775"/>
    </source>
</evidence>
<keyword evidence="8" id="KW-0472">Membrane</keyword>
<protein>
    <recommendedName>
        <fullName evidence="2">Type II secretion system protein H</fullName>
    </recommendedName>
    <alternativeName>
        <fullName evidence="10">General secretion pathway protein H</fullName>
    </alternativeName>
</protein>
<dbReference type="GO" id="GO:0015627">
    <property type="term" value="C:type II protein secretion system complex"/>
    <property type="evidence" value="ECO:0007669"/>
    <property type="project" value="InterPro"/>
</dbReference>
<keyword evidence="3" id="KW-1003">Cell membrane</keyword>
<name>A0A1H8JNR5_9BURK</name>
<dbReference type="InterPro" id="IPR012902">
    <property type="entry name" value="N_methyl_site"/>
</dbReference>
<evidence type="ECO:0000256" key="2">
    <source>
        <dbReference type="ARBA" id="ARBA00021549"/>
    </source>
</evidence>
<sequence>MTRSRGFTLPELLVTLTLLATASTLAIPAYRDWQSRIELQEASASFIAAAHAARSHALATGRNALVQAHDGDWNAGWRVFGDADGDGEWNADVDTLLQERSYPKQAISISAPATATGNANTLKQGYLAFNGQGFARNREGSLANGRLEFRLHDRLRAVFFYRTGRIRTCDDEACS</sequence>
<keyword evidence="4" id="KW-0488">Methylation</keyword>
<dbReference type="InterPro" id="IPR045584">
    <property type="entry name" value="Pilin-like"/>
</dbReference>
<dbReference type="GO" id="GO:0015628">
    <property type="term" value="P:protein secretion by the type II secretion system"/>
    <property type="evidence" value="ECO:0007669"/>
    <property type="project" value="InterPro"/>
</dbReference>
<keyword evidence="6" id="KW-0812">Transmembrane</keyword>
<dbReference type="OrthoDB" id="8929668at2"/>
<evidence type="ECO:0000313" key="13">
    <source>
        <dbReference type="Proteomes" id="UP000199531"/>
    </source>
</evidence>